<keyword evidence="3" id="KW-0808">Transferase</keyword>
<feature type="domain" description="GST C-terminal" evidence="2">
    <location>
        <begin position="84"/>
        <end position="201"/>
    </location>
</feature>
<dbReference type="SFLD" id="SFLDS00019">
    <property type="entry name" value="Glutathione_Transferase_(cytos"/>
    <property type="match status" value="1"/>
</dbReference>
<dbReference type="InterPro" id="IPR036249">
    <property type="entry name" value="Thioredoxin-like_sf"/>
</dbReference>
<gene>
    <name evidence="3" type="ORF">SAMN05428953_11712</name>
</gene>
<evidence type="ECO:0000313" key="3">
    <source>
        <dbReference type="EMBL" id="SDK56883.1"/>
    </source>
</evidence>
<protein>
    <submittedName>
        <fullName evidence="3">Glutathione S-transferase</fullName>
    </submittedName>
</protein>
<dbReference type="EMBL" id="FNEE01000017">
    <property type="protein sequence ID" value="SDK56883.1"/>
    <property type="molecule type" value="Genomic_DNA"/>
</dbReference>
<dbReference type="Pfam" id="PF13409">
    <property type="entry name" value="GST_N_2"/>
    <property type="match status" value="1"/>
</dbReference>
<dbReference type="SFLD" id="SFLDG01150">
    <property type="entry name" value="Main.1:_Beta-like"/>
    <property type="match status" value="1"/>
</dbReference>
<dbReference type="PANTHER" id="PTHR44051:SF8">
    <property type="entry name" value="GLUTATHIONE S-TRANSFERASE GSTA"/>
    <property type="match status" value="1"/>
</dbReference>
<dbReference type="CDD" id="cd03057">
    <property type="entry name" value="GST_N_Beta"/>
    <property type="match status" value="1"/>
</dbReference>
<dbReference type="InterPro" id="IPR036282">
    <property type="entry name" value="Glutathione-S-Trfase_C_sf"/>
</dbReference>
<dbReference type="SUPFAM" id="SSF47616">
    <property type="entry name" value="GST C-terminal domain-like"/>
    <property type="match status" value="1"/>
</dbReference>
<dbReference type="SFLD" id="SFLDG00358">
    <property type="entry name" value="Main_(cytGST)"/>
    <property type="match status" value="1"/>
</dbReference>
<dbReference type="GO" id="GO:0016740">
    <property type="term" value="F:transferase activity"/>
    <property type="evidence" value="ECO:0007669"/>
    <property type="project" value="UniProtKB-KW"/>
</dbReference>
<name>A0A1G9CZ57_9HYPH</name>
<proteinExistence type="predicted"/>
<sequence length="219" mass="24031">MKLYYSPLACSLADHIALLEAGVPFERESVNLKTKRTASGADFNAVTRKGYVPALVLDSGEILTENIAVLDWLATEYPKLGIPGNLGRTRVLEALVFISTEVHRSFKPMWQASSETQKAQARATISKLLDILSESLAGNYLFGATPSVADFYLFVMLLWAERFDVSAPAQLVALRQRMASRPAVQAAMRQEGLISLIDSEAKDSEANAHTREECDHVTG</sequence>
<dbReference type="PROSITE" id="PS50405">
    <property type="entry name" value="GST_CTER"/>
    <property type="match status" value="1"/>
</dbReference>
<dbReference type="CDD" id="cd03188">
    <property type="entry name" value="GST_C_Beta"/>
    <property type="match status" value="1"/>
</dbReference>
<feature type="domain" description="GST N-terminal" evidence="1">
    <location>
        <begin position="1"/>
        <end position="81"/>
    </location>
</feature>
<dbReference type="Pfam" id="PF00043">
    <property type="entry name" value="GST_C"/>
    <property type="match status" value="1"/>
</dbReference>
<evidence type="ECO:0000259" key="2">
    <source>
        <dbReference type="PROSITE" id="PS50405"/>
    </source>
</evidence>
<keyword evidence="4" id="KW-1185">Reference proteome</keyword>
<dbReference type="InterPro" id="IPR040079">
    <property type="entry name" value="Glutathione_S-Trfase"/>
</dbReference>
<dbReference type="Gene3D" id="3.40.30.10">
    <property type="entry name" value="Glutaredoxin"/>
    <property type="match status" value="1"/>
</dbReference>
<evidence type="ECO:0000313" key="4">
    <source>
        <dbReference type="Proteomes" id="UP000198894"/>
    </source>
</evidence>
<dbReference type="RefSeq" id="WP_091597800.1">
    <property type="nucleotide sequence ID" value="NZ_FNEE01000017.1"/>
</dbReference>
<dbReference type="PANTHER" id="PTHR44051">
    <property type="entry name" value="GLUTATHIONE S-TRANSFERASE-RELATED"/>
    <property type="match status" value="1"/>
</dbReference>
<dbReference type="PROSITE" id="PS50404">
    <property type="entry name" value="GST_NTER"/>
    <property type="match status" value="1"/>
</dbReference>
<dbReference type="Proteomes" id="UP000198894">
    <property type="component" value="Unassembled WGS sequence"/>
</dbReference>
<dbReference type="InterPro" id="IPR004045">
    <property type="entry name" value="Glutathione_S-Trfase_N"/>
</dbReference>
<dbReference type="SUPFAM" id="SSF52833">
    <property type="entry name" value="Thioredoxin-like"/>
    <property type="match status" value="1"/>
</dbReference>
<reference evidence="4" key="1">
    <citation type="submission" date="2016-10" db="EMBL/GenBank/DDBJ databases">
        <authorList>
            <person name="Varghese N."/>
            <person name="Submissions S."/>
        </authorList>
    </citation>
    <scope>NUCLEOTIDE SEQUENCE [LARGE SCALE GENOMIC DNA]</scope>
    <source>
        <strain evidence="4">CGMCC 1.11022</strain>
    </source>
</reference>
<dbReference type="AlphaFoldDB" id="A0A1G9CZ57"/>
<dbReference type="InterPro" id="IPR010987">
    <property type="entry name" value="Glutathione-S-Trfase_C-like"/>
</dbReference>
<dbReference type="InterPro" id="IPR004046">
    <property type="entry name" value="GST_C"/>
</dbReference>
<dbReference type="Gene3D" id="1.20.1050.10">
    <property type="match status" value="1"/>
</dbReference>
<accession>A0A1G9CZ57</accession>
<evidence type="ECO:0000259" key="1">
    <source>
        <dbReference type="PROSITE" id="PS50404"/>
    </source>
</evidence>
<organism evidence="3 4">
    <name type="scientific">Mesorhizobium muleiense</name>
    <dbReference type="NCBI Taxonomy" id="1004279"/>
    <lineage>
        <taxon>Bacteria</taxon>
        <taxon>Pseudomonadati</taxon>
        <taxon>Pseudomonadota</taxon>
        <taxon>Alphaproteobacteria</taxon>
        <taxon>Hyphomicrobiales</taxon>
        <taxon>Phyllobacteriaceae</taxon>
        <taxon>Mesorhizobium</taxon>
    </lineage>
</organism>